<evidence type="ECO:0000313" key="1">
    <source>
        <dbReference type="EMBL" id="PIW32371.1"/>
    </source>
</evidence>
<gene>
    <name evidence="1" type="ORF">COW28_06110</name>
</gene>
<name>A0A2M7GXF3_9BACT</name>
<organism evidence="1 2">
    <name type="scientific">bacterium (Candidatus Ratteibacteria) CG15_BIG_FIL_POST_REV_8_21_14_020_41_12</name>
    <dbReference type="NCBI Taxonomy" id="2014291"/>
    <lineage>
        <taxon>Bacteria</taxon>
        <taxon>Candidatus Ratteibacteria</taxon>
    </lineage>
</organism>
<feature type="non-terminal residue" evidence="1">
    <location>
        <position position="64"/>
    </location>
</feature>
<feature type="non-terminal residue" evidence="1">
    <location>
        <position position="1"/>
    </location>
</feature>
<dbReference type="AlphaFoldDB" id="A0A2M7GXF3"/>
<comment type="caution">
    <text evidence="1">The sequence shown here is derived from an EMBL/GenBank/DDBJ whole genome shotgun (WGS) entry which is preliminary data.</text>
</comment>
<dbReference type="EMBL" id="PFFY01000283">
    <property type="protein sequence ID" value="PIW32371.1"/>
    <property type="molecule type" value="Genomic_DNA"/>
</dbReference>
<reference evidence="2" key="1">
    <citation type="submission" date="2017-09" db="EMBL/GenBank/DDBJ databases">
        <title>Depth-based differentiation of microbial function through sediment-hosted aquifers and enrichment of novel symbionts in the deep terrestrial subsurface.</title>
        <authorList>
            <person name="Probst A.J."/>
            <person name="Ladd B."/>
            <person name="Jarett J.K."/>
            <person name="Geller-Mcgrath D.E."/>
            <person name="Sieber C.M.K."/>
            <person name="Emerson J.B."/>
            <person name="Anantharaman K."/>
            <person name="Thomas B.C."/>
            <person name="Malmstrom R."/>
            <person name="Stieglmeier M."/>
            <person name="Klingl A."/>
            <person name="Woyke T."/>
            <person name="Ryan C.M."/>
            <person name="Banfield J.F."/>
        </authorList>
    </citation>
    <scope>NUCLEOTIDE SEQUENCE [LARGE SCALE GENOMIC DNA]</scope>
</reference>
<protein>
    <submittedName>
        <fullName evidence="1">Uncharacterized protein</fullName>
    </submittedName>
</protein>
<proteinExistence type="predicted"/>
<sequence>LIGTINDLLFGKDYMGYPIETPAEYAFYIANQFTPIWLQAGAMPYIAEALKAWMPNLSQEYELP</sequence>
<accession>A0A2M7GXF3</accession>
<evidence type="ECO:0000313" key="2">
    <source>
        <dbReference type="Proteomes" id="UP000230025"/>
    </source>
</evidence>
<dbReference type="Proteomes" id="UP000230025">
    <property type="component" value="Unassembled WGS sequence"/>
</dbReference>